<protein>
    <submittedName>
        <fullName evidence="1">Uncharacterized protein</fullName>
    </submittedName>
</protein>
<evidence type="ECO:0000313" key="2">
    <source>
        <dbReference type="Proteomes" id="UP000250123"/>
    </source>
</evidence>
<reference evidence="2" key="1">
    <citation type="submission" date="2018-06" db="EMBL/GenBank/DDBJ databases">
        <authorList>
            <person name="Cea G.-C."/>
            <person name="William W."/>
        </authorList>
    </citation>
    <scope>NUCLEOTIDE SEQUENCE [LARGE SCALE GENOMIC DNA]</scope>
    <source>
        <strain evidence="2">DB21MT-2</strain>
    </source>
</reference>
<gene>
    <name evidence="1" type="ORF">SHEWBE_4265</name>
</gene>
<proteinExistence type="predicted"/>
<accession>A0A330M8A6</accession>
<organism evidence="1 2">
    <name type="scientific">Shewanella benthica</name>
    <dbReference type="NCBI Taxonomy" id="43661"/>
    <lineage>
        <taxon>Bacteria</taxon>
        <taxon>Pseudomonadati</taxon>
        <taxon>Pseudomonadota</taxon>
        <taxon>Gammaproteobacteria</taxon>
        <taxon>Alteromonadales</taxon>
        <taxon>Shewanellaceae</taxon>
        <taxon>Shewanella</taxon>
    </lineage>
</organism>
<dbReference type="Proteomes" id="UP000250123">
    <property type="component" value="Chromosome SHEWBE"/>
</dbReference>
<evidence type="ECO:0000313" key="1">
    <source>
        <dbReference type="EMBL" id="SQH78225.1"/>
    </source>
</evidence>
<dbReference type="EMBL" id="LS483452">
    <property type="protein sequence ID" value="SQH78225.1"/>
    <property type="molecule type" value="Genomic_DNA"/>
</dbReference>
<name>A0A330M8A6_9GAMM</name>
<dbReference type="KEGG" id="sbk:SHEWBE_4265"/>
<dbReference type="OrthoDB" id="6262932at2"/>
<sequence>MSAEKNKIMVLSLFLLLIGSGVGIVLYVNTDKPVQVQQDKSLVPLVIGSWVKIPGVCDGKTHYDELIEILSKESLRVKGEMMDIVNFSISKTSPLKISCEAVGEGELFAQTSFMADKYSRFYVGKMGDYTIMKNVAPTGELWFKLDTHFQQKLQAMSDIKNHSRL</sequence>
<dbReference type="AlphaFoldDB" id="A0A330M8A6"/>